<protein>
    <submittedName>
        <fullName evidence="1">Phage T7 tail fibre protein</fullName>
    </submittedName>
</protein>
<dbReference type="RefSeq" id="WP_004149297.1">
    <property type="nucleotide sequence ID" value="NZ_CP040993.1"/>
</dbReference>
<dbReference type="EMBL" id="UGLB01000003">
    <property type="protein sequence ID" value="STT47184.1"/>
    <property type="molecule type" value="Genomic_DNA"/>
</dbReference>
<evidence type="ECO:0000313" key="2">
    <source>
        <dbReference type="Proteomes" id="UP000255099"/>
    </source>
</evidence>
<dbReference type="Proteomes" id="UP000255099">
    <property type="component" value="Unassembled WGS sequence"/>
</dbReference>
<accession>A0A377VWZ3</accession>
<evidence type="ECO:0000313" key="1">
    <source>
        <dbReference type="EMBL" id="STT47184.1"/>
    </source>
</evidence>
<reference evidence="1 2" key="1">
    <citation type="submission" date="2018-06" db="EMBL/GenBank/DDBJ databases">
        <authorList>
            <consortium name="Pathogen Informatics"/>
            <person name="Doyle S."/>
        </authorList>
    </citation>
    <scope>NUCLEOTIDE SEQUENCE [LARGE SCALE GENOMIC DNA]</scope>
    <source>
        <strain evidence="1 2">NCTC9637</strain>
    </source>
</reference>
<gene>
    <name evidence="1" type="ORF">NCTC9637_02091</name>
</gene>
<sequence length="805" mass="87599">MTVSTQVSRNEYTGNGATTQYDFTFRILDKSHLLVQTLDTSESIVTLTLGTDYTVTGVNRYNGGKVVLTSALPAGYKISIERSTPVTQEASIRNQGGFFPEIHEDALDKLTMLVQQAYGWWSGLSLRKPSWLANYYDALNNRIRNLRDPSQAHDAATKNYVDNSIDGSNAHADDLFKKTLRFPDYVETMSGVPGRRDSLQGFNNIGKPVPVFSFTETADLSLKLSDTDGLQYIGQCPDINTLRSTEFSSVNQQIFVVEHTTGTGQGGGIFYCHSLTNDSSLIDDNGFQIINDAGQVIRRKDRSIMSAEMFGAIGGQDISPVLNNMVLASKTFNIQEAYIPHPLNKIDYTATGGSVADVTDGIGFNLIGIETVNKGPAINHISNNIFFRFRKNGPASSSFYEQCSVTGLLIRGRNASNTAAGNDGYAIEASDIIGFHCDIFCTGYTNTYAAAVSLYNDTSFTEQSRIKLHIRNCCNGVHFHRNASAGSTSTNSFMGTDLELSYQAGVSGKSNNGIVVGNLDGTSTSNTFDVNLYASKLKVKYWAEGGSSTRAILVVAKGIVPESTTFDLISDGYGFGTSDTDTTTDPATQLIRVENGGIFRAKCTDQSMQTGLSHRLNQLQRLRNSIFSFQDDTYKVPYIDARPYINPIGMSCICSGTIDVATQQAGASWQISGFPMGMRLRVTINQYLEGESAISVQEVWEVLVRGDAQSVICTPLVTNDVLTTTTGLAVINSSFATASFLKSVAAAFGKFWQGDSTRTRLTVRNNNDDNSLTTGASDGRKFRIFLPINASANSILHYSVKLEVV</sequence>
<proteinExistence type="predicted"/>
<organism evidence="1 2">
    <name type="scientific">Klebsiella pneumoniae</name>
    <dbReference type="NCBI Taxonomy" id="573"/>
    <lineage>
        <taxon>Bacteria</taxon>
        <taxon>Pseudomonadati</taxon>
        <taxon>Pseudomonadota</taxon>
        <taxon>Gammaproteobacteria</taxon>
        <taxon>Enterobacterales</taxon>
        <taxon>Enterobacteriaceae</taxon>
        <taxon>Klebsiella/Raoultella group</taxon>
        <taxon>Klebsiella</taxon>
        <taxon>Klebsiella pneumoniae complex</taxon>
    </lineage>
</organism>
<name>A0A377VWZ3_KLEPN</name>
<dbReference type="AlphaFoldDB" id="A0A377VWZ3"/>